<gene>
    <name evidence="2" type="ORF">CLOTH_19790</name>
</gene>
<dbReference type="Proteomes" id="UP000190140">
    <property type="component" value="Unassembled WGS sequence"/>
</dbReference>
<accession>A0A1V4I450</accession>
<evidence type="ECO:0000256" key="1">
    <source>
        <dbReference type="SAM" id="Phobius"/>
    </source>
</evidence>
<keyword evidence="1" id="KW-0812">Transmembrane</keyword>
<name>A0A1V4I450_9FIRM</name>
<evidence type="ECO:0000313" key="3">
    <source>
        <dbReference type="Proteomes" id="UP000190140"/>
    </source>
</evidence>
<organism evidence="2 3">
    <name type="scientific">Alkalithermobacter paradoxus</name>
    <dbReference type="NCBI Taxonomy" id="29349"/>
    <lineage>
        <taxon>Bacteria</taxon>
        <taxon>Bacillati</taxon>
        <taxon>Bacillota</taxon>
        <taxon>Clostridia</taxon>
        <taxon>Peptostreptococcales</taxon>
        <taxon>Tepidibacteraceae</taxon>
        <taxon>Alkalithermobacter</taxon>
    </lineage>
</organism>
<dbReference type="AlphaFoldDB" id="A0A1V4I450"/>
<feature type="transmembrane region" description="Helical" evidence="1">
    <location>
        <begin position="31"/>
        <end position="50"/>
    </location>
</feature>
<evidence type="ECO:0000313" key="2">
    <source>
        <dbReference type="EMBL" id="OPJ54758.1"/>
    </source>
</evidence>
<dbReference type="STRING" id="29349.CLOTH_19790"/>
<dbReference type="EMBL" id="MZGW01000012">
    <property type="protein sequence ID" value="OPJ54758.1"/>
    <property type="molecule type" value="Genomic_DNA"/>
</dbReference>
<protein>
    <submittedName>
        <fullName evidence="2">Uncharacterized protein</fullName>
    </submittedName>
</protein>
<dbReference type="OrthoDB" id="2086324at2"/>
<proteinExistence type="predicted"/>
<feature type="transmembrane region" description="Helical" evidence="1">
    <location>
        <begin position="7"/>
        <end position="25"/>
    </location>
</feature>
<keyword evidence="1" id="KW-0472">Membrane</keyword>
<keyword evidence="1" id="KW-1133">Transmembrane helix</keyword>
<sequence length="65" mass="7725">MRKTMIRLFISNAVALMVFYLMYQFGVSMDIPLVEQYFVIPLAILIDYLAKEDYKELRTVQRTTI</sequence>
<dbReference type="RefSeq" id="WP_079413589.1">
    <property type="nucleotide sequence ID" value="NZ_MZGW01000012.1"/>
</dbReference>
<comment type="caution">
    <text evidence="2">The sequence shown here is derived from an EMBL/GenBank/DDBJ whole genome shotgun (WGS) entry which is preliminary data.</text>
</comment>
<keyword evidence="3" id="KW-1185">Reference proteome</keyword>
<reference evidence="2 3" key="1">
    <citation type="submission" date="2017-03" db="EMBL/GenBank/DDBJ databases">
        <title>Genome sequence of Clostridium thermoalcaliphilum DSM 7309.</title>
        <authorList>
            <person name="Poehlein A."/>
            <person name="Daniel R."/>
        </authorList>
    </citation>
    <scope>NUCLEOTIDE SEQUENCE [LARGE SCALE GENOMIC DNA]</scope>
    <source>
        <strain evidence="2 3">DSM 7309</strain>
    </source>
</reference>